<gene>
    <name evidence="10" type="ORF">BOX15_Mlig012850g1</name>
    <name evidence="12" type="ORF">BOX15_Mlig012850g2</name>
    <name evidence="11" type="ORF">BOX15_Mlig012850g3</name>
</gene>
<dbReference type="Pfam" id="PF14138">
    <property type="entry name" value="COX16"/>
    <property type="match status" value="1"/>
</dbReference>
<keyword evidence="3 9" id="KW-0812">Transmembrane</keyword>
<comment type="similarity">
    <text evidence="2">Belongs to the COX16 family.</text>
</comment>
<evidence type="ECO:0000256" key="1">
    <source>
        <dbReference type="ARBA" id="ARBA00004434"/>
    </source>
</evidence>
<evidence type="ECO:0000256" key="5">
    <source>
        <dbReference type="ARBA" id="ARBA00022989"/>
    </source>
</evidence>
<keyword evidence="13" id="KW-1185">Reference proteome</keyword>
<dbReference type="OrthoDB" id="5516033at2759"/>
<protein>
    <submittedName>
        <fullName evidence="12">Uncharacterized protein</fullName>
    </submittedName>
</protein>
<keyword evidence="5 9" id="KW-1133">Transmembrane helix</keyword>
<evidence type="ECO:0000256" key="6">
    <source>
        <dbReference type="ARBA" id="ARBA00023128"/>
    </source>
</evidence>
<dbReference type="GO" id="GO:0005743">
    <property type="term" value="C:mitochondrial inner membrane"/>
    <property type="evidence" value="ECO:0007669"/>
    <property type="project" value="UniProtKB-SubCell"/>
</dbReference>
<evidence type="ECO:0000256" key="8">
    <source>
        <dbReference type="SAM" id="MobiDB-lite"/>
    </source>
</evidence>
<keyword evidence="6" id="KW-0496">Mitochondrion</keyword>
<dbReference type="EMBL" id="NIVC01000646">
    <property type="protein sequence ID" value="PAA79234.1"/>
    <property type="molecule type" value="Genomic_DNA"/>
</dbReference>
<evidence type="ECO:0000256" key="3">
    <source>
        <dbReference type="ARBA" id="ARBA00022692"/>
    </source>
</evidence>
<evidence type="ECO:0000256" key="7">
    <source>
        <dbReference type="ARBA" id="ARBA00023136"/>
    </source>
</evidence>
<feature type="transmembrane region" description="Helical" evidence="9">
    <location>
        <begin position="12"/>
        <end position="34"/>
    </location>
</feature>
<organism evidence="12 13">
    <name type="scientific">Macrostomum lignano</name>
    <dbReference type="NCBI Taxonomy" id="282301"/>
    <lineage>
        <taxon>Eukaryota</taxon>
        <taxon>Metazoa</taxon>
        <taxon>Spiralia</taxon>
        <taxon>Lophotrochozoa</taxon>
        <taxon>Platyhelminthes</taxon>
        <taxon>Rhabditophora</taxon>
        <taxon>Macrostomorpha</taxon>
        <taxon>Macrostomida</taxon>
        <taxon>Macrostomidae</taxon>
        <taxon>Macrostomum</taxon>
    </lineage>
</organism>
<dbReference type="AlphaFoldDB" id="A0A267GKW2"/>
<dbReference type="Proteomes" id="UP000215902">
    <property type="component" value="Unassembled WGS sequence"/>
</dbReference>
<evidence type="ECO:0000313" key="11">
    <source>
        <dbReference type="EMBL" id="PAA79234.1"/>
    </source>
</evidence>
<evidence type="ECO:0000256" key="4">
    <source>
        <dbReference type="ARBA" id="ARBA00022792"/>
    </source>
</evidence>
<evidence type="ECO:0000313" key="12">
    <source>
        <dbReference type="EMBL" id="PAA86057.1"/>
    </source>
</evidence>
<keyword evidence="4" id="KW-0999">Mitochondrion inner membrane</keyword>
<dbReference type="EMBL" id="NIVC01001217">
    <property type="protein sequence ID" value="PAA70635.1"/>
    <property type="molecule type" value="Genomic_DNA"/>
</dbReference>
<evidence type="ECO:0000256" key="9">
    <source>
        <dbReference type="SAM" id="Phobius"/>
    </source>
</evidence>
<comment type="subcellular location">
    <subcellularLocation>
        <location evidence="1">Mitochondrion inner membrane</location>
        <topology evidence="1">Single-pass membrane protein</topology>
    </subcellularLocation>
</comment>
<evidence type="ECO:0000256" key="2">
    <source>
        <dbReference type="ARBA" id="ARBA00008370"/>
    </source>
</evidence>
<sequence length="102" mass="11565">MIPGKGSSFYSLIRPGLPFIGGLVALAFMVGSMADTRHRLHRIKSLQSNAYYDASMKIPDAPKMLNDMLGNRDIDNWDNLRGPRPWEDSRAMQTEQRKVQSK</sequence>
<accession>A0A267GKW2</accession>
<comment type="caution">
    <text evidence="12">The sequence shown here is derived from an EMBL/GenBank/DDBJ whole genome shotgun (WGS) entry which is preliminary data.</text>
</comment>
<feature type="region of interest" description="Disordered" evidence="8">
    <location>
        <begin position="80"/>
        <end position="102"/>
    </location>
</feature>
<evidence type="ECO:0000313" key="10">
    <source>
        <dbReference type="EMBL" id="PAA70635.1"/>
    </source>
</evidence>
<evidence type="ECO:0000313" key="13">
    <source>
        <dbReference type="Proteomes" id="UP000215902"/>
    </source>
</evidence>
<keyword evidence="7 9" id="KW-0472">Membrane</keyword>
<dbReference type="InterPro" id="IPR020164">
    <property type="entry name" value="Cyt_c_Oxase_assmbl_COX16"/>
</dbReference>
<dbReference type="EMBL" id="NIVC01000296">
    <property type="protein sequence ID" value="PAA86057.1"/>
    <property type="molecule type" value="Genomic_DNA"/>
</dbReference>
<reference evidence="12 13" key="1">
    <citation type="submission" date="2017-06" db="EMBL/GenBank/DDBJ databases">
        <title>A platform for efficient transgenesis in Macrostomum lignano, a flatworm model organism for stem cell research.</title>
        <authorList>
            <person name="Berezikov E."/>
        </authorList>
    </citation>
    <scope>NUCLEOTIDE SEQUENCE [LARGE SCALE GENOMIC DNA]</scope>
    <source>
        <strain evidence="12">DV1</strain>
        <tissue evidence="12">Whole organism</tissue>
    </source>
</reference>
<proteinExistence type="inferred from homology"/>
<feature type="compositionally biased region" description="Basic and acidic residues" evidence="8">
    <location>
        <begin position="84"/>
        <end position="102"/>
    </location>
</feature>
<name>A0A267GKW2_9PLAT</name>